<evidence type="ECO:0000256" key="1">
    <source>
        <dbReference type="ARBA" id="ARBA00000085"/>
    </source>
</evidence>
<evidence type="ECO:0000256" key="9">
    <source>
        <dbReference type="PROSITE-ProRule" id="PRU00169"/>
    </source>
</evidence>
<protein>
    <recommendedName>
        <fullName evidence="2">histidine kinase</fullName>
        <ecNumber evidence="2">2.7.13.3</ecNumber>
    </recommendedName>
</protein>
<dbReference type="InterPro" id="IPR003594">
    <property type="entry name" value="HATPase_dom"/>
</dbReference>
<evidence type="ECO:0000256" key="3">
    <source>
        <dbReference type="ARBA" id="ARBA00022553"/>
    </source>
</evidence>
<dbReference type="SMART" id="SM00387">
    <property type="entry name" value="HATPase_c"/>
    <property type="match status" value="1"/>
</dbReference>
<accession>A0A4R2NMF0</accession>
<dbReference type="Pfam" id="PF00072">
    <property type="entry name" value="Response_reg"/>
    <property type="match status" value="1"/>
</dbReference>
<dbReference type="InterPro" id="IPR003661">
    <property type="entry name" value="HisK_dim/P_dom"/>
</dbReference>
<dbReference type="InterPro" id="IPR036890">
    <property type="entry name" value="HATPase_C_sf"/>
</dbReference>
<evidence type="ECO:0000256" key="4">
    <source>
        <dbReference type="ARBA" id="ARBA00022679"/>
    </source>
</evidence>
<dbReference type="SUPFAM" id="SSF52172">
    <property type="entry name" value="CheY-like"/>
    <property type="match status" value="1"/>
</dbReference>
<evidence type="ECO:0000256" key="7">
    <source>
        <dbReference type="ARBA" id="ARBA00022840"/>
    </source>
</evidence>
<feature type="domain" description="Response regulatory" evidence="12">
    <location>
        <begin position="596"/>
        <end position="712"/>
    </location>
</feature>
<comment type="caution">
    <text evidence="13">The sequence shown here is derived from an EMBL/GenBank/DDBJ whole genome shotgun (WGS) entry which is preliminary data.</text>
</comment>
<evidence type="ECO:0000259" key="12">
    <source>
        <dbReference type="PROSITE" id="PS50110"/>
    </source>
</evidence>
<dbReference type="PROSITE" id="PS50109">
    <property type="entry name" value="HIS_KIN"/>
    <property type="match status" value="1"/>
</dbReference>
<dbReference type="Pfam" id="PF02518">
    <property type="entry name" value="HATPase_c"/>
    <property type="match status" value="1"/>
</dbReference>
<keyword evidence="7" id="KW-0067">ATP-binding</keyword>
<dbReference type="SMART" id="SM00448">
    <property type="entry name" value="REC"/>
    <property type="match status" value="1"/>
</dbReference>
<dbReference type="InterPro" id="IPR011006">
    <property type="entry name" value="CheY-like_superfamily"/>
</dbReference>
<keyword evidence="4" id="KW-0808">Transferase</keyword>
<feature type="modified residue" description="4-aspartylphosphate" evidence="9">
    <location>
        <position position="646"/>
    </location>
</feature>
<dbReference type="RefSeq" id="WP_132603049.1">
    <property type="nucleotide sequence ID" value="NZ_NRRP01000019.1"/>
</dbReference>
<keyword evidence="10" id="KW-1133">Transmembrane helix</keyword>
<evidence type="ECO:0000313" key="14">
    <source>
        <dbReference type="Proteomes" id="UP000295733"/>
    </source>
</evidence>
<dbReference type="PRINTS" id="PR00344">
    <property type="entry name" value="BCTRLSENSOR"/>
</dbReference>
<sequence length="721" mass="79321">MTLVRAALFILFLTTVFLLGSTALQRHLESSRLDAFADVVVVERMLSDMFAISVVVTSDPNLSTEPVSLARRRAEFVHEQLQSASAASKYAVTADRRLTRLIRSLSEFERRDDTMSDGQRELVARQVSVHTFETISALSLLLGEMIEARQEQDRVDARLTQGLFLGQFGLFVAVNLALFVLIVRPMRRLAMMDLEAVEDIRSQKPFLIDDLNRIARHTANLVERVKKEEQKSATFFGNVPLPLLHLNPETREIRHNRAYDEWLALTREEEAEVLALALREDEADQATKTYPIERGGQQRTLEIRTLPQDVAVSGVFVAVDDVTDRVERQRRERQRDRLEMTGMLTGGIAHDFRNLLTIIVGNAELLEDDPAVPSGARERAAKILTAADRGADMTTRLLAFARRQPLAPKPTRIGDLIADIEPLLKDATTEDVEIRTHVADPASVINVDPGQLEAALMNLVVNAQSAMPKGGRLMIEARKVWYTEGDSRKDPGVAAGEYAVIDVSDTGVGMSPEVVQRAFEPFFTTKETGGGSGMGLAMVYGFTLQSGGFSRIYSRPGEGTTVRLCLPCAGEGAHVDTAKAGACESNHAGASGDGETILVAEDDILLRESVTEFLEKSGYNVVTASNATEALQILRGDTHVDLLFSDVIMPGPMNGRELGDKARELLPDLKIVLTSGYTTDTVVQEGRLAHGVRFLPKPYRRRQLVQLLAEVLAEPGTGARS</sequence>
<dbReference type="OrthoDB" id="9796100at2"/>
<dbReference type="GO" id="GO:0005524">
    <property type="term" value="F:ATP binding"/>
    <property type="evidence" value="ECO:0007669"/>
    <property type="project" value="UniProtKB-KW"/>
</dbReference>
<evidence type="ECO:0000256" key="6">
    <source>
        <dbReference type="ARBA" id="ARBA00022777"/>
    </source>
</evidence>
<evidence type="ECO:0000259" key="11">
    <source>
        <dbReference type="PROSITE" id="PS50109"/>
    </source>
</evidence>
<evidence type="ECO:0000256" key="10">
    <source>
        <dbReference type="SAM" id="Phobius"/>
    </source>
</evidence>
<keyword evidence="3 9" id="KW-0597">Phosphoprotein</keyword>
<dbReference type="CDD" id="cd00082">
    <property type="entry name" value="HisKA"/>
    <property type="match status" value="1"/>
</dbReference>
<dbReference type="GO" id="GO:0000155">
    <property type="term" value="F:phosphorelay sensor kinase activity"/>
    <property type="evidence" value="ECO:0007669"/>
    <property type="project" value="InterPro"/>
</dbReference>
<feature type="domain" description="Histidine kinase" evidence="11">
    <location>
        <begin position="347"/>
        <end position="570"/>
    </location>
</feature>
<reference evidence="13 14" key="1">
    <citation type="submission" date="2019-03" db="EMBL/GenBank/DDBJ databases">
        <title>Genomic Encyclopedia of Type Strains, Phase IV (KMG-IV): sequencing the most valuable type-strain genomes for metagenomic binning, comparative biology and taxonomic classification.</title>
        <authorList>
            <person name="Goeker M."/>
        </authorList>
    </citation>
    <scope>NUCLEOTIDE SEQUENCE [LARGE SCALE GENOMIC DNA]</scope>
    <source>
        <strain evidence="13 14">DSM 2781</strain>
    </source>
</reference>
<keyword evidence="6 13" id="KW-0418">Kinase</keyword>
<keyword evidence="10" id="KW-0472">Membrane</keyword>
<dbReference type="PROSITE" id="PS50110">
    <property type="entry name" value="RESPONSE_REGULATORY"/>
    <property type="match status" value="1"/>
</dbReference>
<feature type="transmembrane region" description="Helical" evidence="10">
    <location>
        <begin position="162"/>
        <end position="183"/>
    </location>
</feature>
<dbReference type="AlphaFoldDB" id="A0A4R2NMF0"/>
<keyword evidence="5" id="KW-0547">Nucleotide-binding</keyword>
<dbReference type="Gene3D" id="3.40.50.2300">
    <property type="match status" value="1"/>
</dbReference>
<gene>
    <name evidence="13" type="ORF">EV656_10610</name>
</gene>
<evidence type="ECO:0000313" key="13">
    <source>
        <dbReference type="EMBL" id="TCP22424.1"/>
    </source>
</evidence>
<comment type="catalytic activity">
    <reaction evidence="1">
        <text>ATP + protein L-histidine = ADP + protein N-phospho-L-histidine.</text>
        <dbReference type="EC" id="2.7.13.3"/>
    </reaction>
</comment>
<keyword evidence="8" id="KW-0902">Two-component regulatory system</keyword>
<proteinExistence type="predicted"/>
<dbReference type="Gene3D" id="1.10.287.130">
    <property type="match status" value="1"/>
</dbReference>
<dbReference type="InterPro" id="IPR005467">
    <property type="entry name" value="His_kinase_dom"/>
</dbReference>
<dbReference type="Pfam" id="PF00512">
    <property type="entry name" value="HisKA"/>
    <property type="match status" value="1"/>
</dbReference>
<keyword evidence="14" id="KW-1185">Reference proteome</keyword>
<dbReference type="InterPro" id="IPR001789">
    <property type="entry name" value="Sig_transdc_resp-reg_receiver"/>
</dbReference>
<dbReference type="Proteomes" id="UP000295733">
    <property type="component" value="Unassembled WGS sequence"/>
</dbReference>
<dbReference type="InterPro" id="IPR004358">
    <property type="entry name" value="Sig_transdc_His_kin-like_C"/>
</dbReference>
<dbReference type="InterPro" id="IPR036097">
    <property type="entry name" value="HisK_dim/P_sf"/>
</dbReference>
<dbReference type="SUPFAM" id="SSF47384">
    <property type="entry name" value="Homodimeric domain of signal transducing histidine kinase"/>
    <property type="match status" value="1"/>
</dbReference>
<evidence type="ECO:0000256" key="2">
    <source>
        <dbReference type="ARBA" id="ARBA00012438"/>
    </source>
</evidence>
<dbReference type="PANTHER" id="PTHR43065">
    <property type="entry name" value="SENSOR HISTIDINE KINASE"/>
    <property type="match status" value="1"/>
</dbReference>
<dbReference type="SUPFAM" id="SSF55874">
    <property type="entry name" value="ATPase domain of HSP90 chaperone/DNA topoisomerase II/histidine kinase"/>
    <property type="match status" value="1"/>
</dbReference>
<name>A0A4R2NMF0_RHOAD</name>
<dbReference type="EMBL" id="SLXL01000006">
    <property type="protein sequence ID" value="TCP22424.1"/>
    <property type="molecule type" value="Genomic_DNA"/>
</dbReference>
<dbReference type="EC" id="2.7.13.3" evidence="2"/>
<keyword evidence="10" id="KW-0812">Transmembrane</keyword>
<dbReference type="SMART" id="SM00388">
    <property type="entry name" value="HisKA"/>
    <property type="match status" value="1"/>
</dbReference>
<organism evidence="13 14">
    <name type="scientific">Rhodovulum adriaticum</name>
    <name type="common">Rhodopseudomonas adriatica</name>
    <dbReference type="NCBI Taxonomy" id="35804"/>
    <lineage>
        <taxon>Bacteria</taxon>
        <taxon>Pseudomonadati</taxon>
        <taxon>Pseudomonadota</taxon>
        <taxon>Alphaproteobacteria</taxon>
        <taxon>Rhodobacterales</taxon>
        <taxon>Paracoccaceae</taxon>
        <taxon>Rhodovulum</taxon>
    </lineage>
</organism>
<dbReference type="Gene3D" id="3.30.565.10">
    <property type="entry name" value="Histidine kinase-like ATPase, C-terminal domain"/>
    <property type="match status" value="1"/>
</dbReference>
<evidence type="ECO:0000256" key="5">
    <source>
        <dbReference type="ARBA" id="ARBA00022741"/>
    </source>
</evidence>
<evidence type="ECO:0000256" key="8">
    <source>
        <dbReference type="ARBA" id="ARBA00023012"/>
    </source>
</evidence>
<dbReference type="PANTHER" id="PTHR43065:SF46">
    <property type="entry name" value="C4-DICARBOXYLATE TRANSPORT SENSOR PROTEIN DCTB"/>
    <property type="match status" value="1"/>
</dbReference>